<dbReference type="AlphaFoldDB" id="A0A366HK31"/>
<dbReference type="GO" id="GO:0005886">
    <property type="term" value="C:plasma membrane"/>
    <property type="evidence" value="ECO:0007669"/>
    <property type="project" value="UniProtKB-SubCell"/>
</dbReference>
<sequence>MHKSNPLDTLIELTLNQAEQAERKLQLLTAERRNAQEQLSTLHVYRQDYAERLMKSTESGMSASNYHNFRQFIATLDEAISQQNRVVAHIDLKIEAGKKHWYAEKRRLSSFETLQARKKQQQRVVDNRNEQRANDEISANIFRRTGNLH</sequence>
<evidence type="ECO:0000256" key="6">
    <source>
        <dbReference type="ARBA" id="ARBA00022500"/>
    </source>
</evidence>
<accession>A0A366HK31</accession>
<keyword evidence="5" id="KW-1003">Cell membrane</keyword>
<evidence type="ECO:0000313" key="12">
    <source>
        <dbReference type="EMBL" id="RBP43283.1"/>
    </source>
</evidence>
<reference evidence="12 13" key="1">
    <citation type="submission" date="2018-06" db="EMBL/GenBank/DDBJ databases">
        <title>Genomic Encyclopedia of Type Strains, Phase IV (KMG-IV): sequencing the most valuable type-strain genomes for metagenomic binning, comparative biology and taxonomic classification.</title>
        <authorList>
            <person name="Goeker M."/>
        </authorList>
    </citation>
    <scope>NUCLEOTIDE SEQUENCE [LARGE SCALE GENOMIC DNA]</scope>
    <source>
        <strain evidence="12 13">DSM 25520</strain>
    </source>
</reference>
<dbReference type="InterPro" id="IPR052570">
    <property type="entry name" value="FliJ"/>
</dbReference>
<evidence type="ECO:0000256" key="2">
    <source>
        <dbReference type="ARBA" id="ARBA00010004"/>
    </source>
</evidence>
<dbReference type="GO" id="GO:0009288">
    <property type="term" value="C:bacterial-type flagellum"/>
    <property type="evidence" value="ECO:0007669"/>
    <property type="project" value="InterPro"/>
</dbReference>
<dbReference type="GO" id="GO:0015031">
    <property type="term" value="P:protein transport"/>
    <property type="evidence" value="ECO:0007669"/>
    <property type="project" value="UniProtKB-KW"/>
</dbReference>
<evidence type="ECO:0000256" key="10">
    <source>
        <dbReference type="ARBA" id="ARBA00023225"/>
    </source>
</evidence>
<dbReference type="NCBIfam" id="TIGR02473">
    <property type="entry name" value="flagell_FliJ"/>
    <property type="match status" value="1"/>
</dbReference>
<evidence type="ECO:0000313" key="13">
    <source>
        <dbReference type="Proteomes" id="UP000253628"/>
    </source>
</evidence>
<dbReference type="InterPro" id="IPR012823">
    <property type="entry name" value="Flagell_FliJ"/>
</dbReference>
<dbReference type="GO" id="GO:0044781">
    <property type="term" value="P:bacterial-type flagellum organization"/>
    <property type="evidence" value="ECO:0007669"/>
    <property type="project" value="UniProtKB-KW"/>
</dbReference>
<comment type="caution">
    <text evidence="12">The sequence shown here is derived from an EMBL/GenBank/DDBJ whole genome shotgun (WGS) entry which is preliminary data.</text>
</comment>
<dbReference type="InterPro" id="IPR018006">
    <property type="entry name" value="Flag_FliJ_proteobac"/>
</dbReference>
<keyword evidence="12" id="KW-0282">Flagellum</keyword>
<keyword evidence="11" id="KW-0175">Coiled coil</keyword>
<evidence type="ECO:0000256" key="9">
    <source>
        <dbReference type="ARBA" id="ARBA00023136"/>
    </source>
</evidence>
<evidence type="ECO:0000256" key="8">
    <source>
        <dbReference type="ARBA" id="ARBA00022927"/>
    </source>
</evidence>
<dbReference type="GO" id="GO:0003774">
    <property type="term" value="F:cytoskeletal motor activity"/>
    <property type="evidence" value="ECO:0007669"/>
    <property type="project" value="InterPro"/>
</dbReference>
<keyword evidence="10" id="KW-1006">Bacterial flagellum protein export</keyword>
<keyword evidence="6" id="KW-0145">Chemotaxis</keyword>
<keyword evidence="12" id="KW-0969">Cilium</keyword>
<gene>
    <name evidence="12" type="ORF">DFR37_101412</name>
</gene>
<dbReference type="PANTHER" id="PTHR38786:SF1">
    <property type="entry name" value="FLAGELLAR FLIJ PROTEIN"/>
    <property type="match status" value="1"/>
</dbReference>
<dbReference type="RefSeq" id="WP_113931571.1">
    <property type="nucleotide sequence ID" value="NZ_JACCEU010000001.1"/>
</dbReference>
<evidence type="ECO:0000256" key="4">
    <source>
        <dbReference type="ARBA" id="ARBA00022448"/>
    </source>
</evidence>
<keyword evidence="12" id="KW-0966">Cell projection</keyword>
<feature type="coiled-coil region" evidence="11">
    <location>
        <begin position="11"/>
        <end position="38"/>
    </location>
</feature>
<dbReference type="EMBL" id="QNRQ01000001">
    <property type="protein sequence ID" value="RBP43283.1"/>
    <property type="molecule type" value="Genomic_DNA"/>
</dbReference>
<dbReference type="GO" id="GO:0071973">
    <property type="term" value="P:bacterial-type flagellum-dependent cell motility"/>
    <property type="evidence" value="ECO:0007669"/>
    <property type="project" value="InterPro"/>
</dbReference>
<protein>
    <recommendedName>
        <fullName evidence="3">Flagellar FliJ protein</fullName>
    </recommendedName>
</protein>
<evidence type="ECO:0000256" key="5">
    <source>
        <dbReference type="ARBA" id="ARBA00022475"/>
    </source>
</evidence>
<evidence type="ECO:0000256" key="11">
    <source>
        <dbReference type="SAM" id="Coils"/>
    </source>
</evidence>
<organism evidence="12 13">
    <name type="scientific">Eoetvoesiella caeni</name>
    <dbReference type="NCBI Taxonomy" id="645616"/>
    <lineage>
        <taxon>Bacteria</taxon>
        <taxon>Pseudomonadati</taxon>
        <taxon>Pseudomonadota</taxon>
        <taxon>Betaproteobacteria</taxon>
        <taxon>Burkholderiales</taxon>
        <taxon>Alcaligenaceae</taxon>
        <taxon>Eoetvoesiella</taxon>
    </lineage>
</organism>
<proteinExistence type="inferred from homology"/>
<keyword evidence="8" id="KW-0653">Protein transport</keyword>
<keyword evidence="9" id="KW-0472">Membrane</keyword>
<dbReference type="PANTHER" id="PTHR38786">
    <property type="entry name" value="FLAGELLAR FLIJ PROTEIN"/>
    <property type="match status" value="1"/>
</dbReference>
<comment type="similarity">
    <text evidence="2">Belongs to the FliJ family.</text>
</comment>
<evidence type="ECO:0000256" key="3">
    <source>
        <dbReference type="ARBA" id="ARBA00020392"/>
    </source>
</evidence>
<evidence type="ECO:0000256" key="1">
    <source>
        <dbReference type="ARBA" id="ARBA00004413"/>
    </source>
</evidence>
<dbReference type="PIRSF" id="PIRSF019404">
    <property type="entry name" value="FliJ"/>
    <property type="match status" value="1"/>
</dbReference>
<dbReference type="OrthoDB" id="6465096at2"/>
<dbReference type="GO" id="GO:0006935">
    <property type="term" value="P:chemotaxis"/>
    <property type="evidence" value="ECO:0007669"/>
    <property type="project" value="UniProtKB-KW"/>
</dbReference>
<keyword evidence="7" id="KW-1005">Bacterial flagellum biogenesis</keyword>
<dbReference type="Pfam" id="PF02050">
    <property type="entry name" value="FliJ"/>
    <property type="match status" value="1"/>
</dbReference>
<dbReference type="InterPro" id="IPR053716">
    <property type="entry name" value="Flag_assembly_chemotaxis_eff"/>
</dbReference>
<dbReference type="Proteomes" id="UP000253628">
    <property type="component" value="Unassembled WGS sequence"/>
</dbReference>
<keyword evidence="13" id="KW-1185">Reference proteome</keyword>
<keyword evidence="4" id="KW-0813">Transport</keyword>
<dbReference type="Gene3D" id="1.10.287.1700">
    <property type="match status" value="1"/>
</dbReference>
<name>A0A366HK31_9BURK</name>
<comment type="subcellular location">
    <subcellularLocation>
        <location evidence="1">Cell membrane</location>
        <topology evidence="1">Peripheral membrane protein</topology>
        <orientation evidence="1">Cytoplasmic side</orientation>
    </subcellularLocation>
</comment>
<dbReference type="PRINTS" id="PR01004">
    <property type="entry name" value="FLGFLIJ"/>
</dbReference>
<evidence type="ECO:0000256" key="7">
    <source>
        <dbReference type="ARBA" id="ARBA00022795"/>
    </source>
</evidence>